<dbReference type="NCBIfam" id="TIGR02913">
    <property type="entry name" value="HAF_rpt"/>
    <property type="match status" value="1"/>
</dbReference>
<gene>
    <name evidence="2" type="ORF">GCM10009801_31800</name>
</gene>
<reference evidence="2 3" key="1">
    <citation type="journal article" date="2019" name="Int. J. Syst. Evol. Microbiol.">
        <title>The Global Catalogue of Microorganisms (GCM) 10K type strain sequencing project: providing services to taxonomists for standard genome sequencing and annotation.</title>
        <authorList>
            <consortium name="The Broad Institute Genomics Platform"/>
            <consortium name="The Broad Institute Genome Sequencing Center for Infectious Disease"/>
            <person name="Wu L."/>
            <person name="Ma J."/>
        </authorList>
    </citation>
    <scope>NUCLEOTIDE SEQUENCE [LARGE SCALE GENOMIC DNA]</scope>
    <source>
        <strain evidence="2 3">JCM 15478</strain>
    </source>
</reference>
<comment type="caution">
    <text evidence="2">The sequence shown here is derived from an EMBL/GenBank/DDBJ whole genome shotgun (WGS) entry which is preliminary data.</text>
</comment>
<evidence type="ECO:0000313" key="3">
    <source>
        <dbReference type="Proteomes" id="UP001500016"/>
    </source>
</evidence>
<dbReference type="RefSeq" id="WP_344528337.1">
    <property type="nucleotide sequence ID" value="NZ_BAAAPE010000007.1"/>
</dbReference>
<dbReference type="EMBL" id="BAAAPE010000007">
    <property type="protein sequence ID" value="GAA2076367.1"/>
    <property type="molecule type" value="Genomic_DNA"/>
</dbReference>
<proteinExistence type="predicted"/>
<organism evidence="2 3">
    <name type="scientific">Streptomyces albiaxialis</name>
    <dbReference type="NCBI Taxonomy" id="329523"/>
    <lineage>
        <taxon>Bacteria</taxon>
        <taxon>Bacillati</taxon>
        <taxon>Actinomycetota</taxon>
        <taxon>Actinomycetes</taxon>
        <taxon>Kitasatosporales</taxon>
        <taxon>Streptomycetaceae</taxon>
        <taxon>Streptomyces</taxon>
    </lineage>
</organism>
<dbReference type="InterPro" id="IPR014262">
    <property type="entry name" value="HAF_rpt"/>
</dbReference>
<feature type="chain" id="PRO_5047436562" evidence="1">
    <location>
        <begin position="27"/>
        <end position="347"/>
    </location>
</feature>
<keyword evidence="3" id="KW-1185">Reference proteome</keyword>
<protein>
    <submittedName>
        <fullName evidence="2">Uncharacterized protein</fullName>
    </submittedName>
</protein>
<name>A0ABN2VYA7_9ACTN</name>
<dbReference type="Proteomes" id="UP001500016">
    <property type="component" value="Unassembled WGS sequence"/>
</dbReference>
<evidence type="ECO:0000313" key="2">
    <source>
        <dbReference type="EMBL" id="GAA2076367.1"/>
    </source>
</evidence>
<evidence type="ECO:0000256" key="1">
    <source>
        <dbReference type="SAM" id="SignalP"/>
    </source>
</evidence>
<accession>A0ABN2VYA7</accession>
<sequence length="347" mass="36046">MREGRAPALTVVLVLAVGAMAPVARADEGAAGTAPVRATKLTGPDGTMTTVLDVNKRGHVVGTGEAPDGTPRGFLWDGERLRTLPPLPGGHEVRPAAINARGLVAGSDSTAGGTRRVVLWKDGEPRRLAADEPDAYAAVDVNDRGQVLGHHGSGSDARAFLWRDGRSARLPAPDGAVETTPAALDERGDVTAMSYVPGPEGSVRYRVRKGRVVPLPDLPGTLTSWLHQGRHTLNERGDAVGHSVLPGTTGIRALLWSGGRPVAVGGLGGQSAAVAVNGRGDVTGWSGLDDDPRKKHAFRWRAGTMTDLGVPDGHVVSEGVLLTPRGDVVGHALRPDGVTDAYVWSVG</sequence>
<keyword evidence="1" id="KW-0732">Signal</keyword>
<feature type="signal peptide" evidence="1">
    <location>
        <begin position="1"/>
        <end position="26"/>
    </location>
</feature>